<protein>
    <submittedName>
        <fullName evidence="1">Crp/Fnr family transcriptional regulator</fullName>
    </submittedName>
</protein>
<keyword evidence="2" id="KW-1185">Reference proteome</keyword>
<dbReference type="InterPro" id="IPR018490">
    <property type="entry name" value="cNMP-bd_dom_sf"/>
</dbReference>
<accession>A0ABX5JKJ4</accession>
<organism evidence="1 2">
    <name type="scientific">Arcobacter lacus</name>
    <dbReference type="NCBI Taxonomy" id="1912876"/>
    <lineage>
        <taxon>Bacteria</taxon>
        <taxon>Pseudomonadati</taxon>
        <taxon>Campylobacterota</taxon>
        <taxon>Epsilonproteobacteria</taxon>
        <taxon>Campylobacterales</taxon>
        <taxon>Arcobacteraceae</taxon>
        <taxon>Arcobacter</taxon>
    </lineage>
</organism>
<evidence type="ECO:0000313" key="1">
    <source>
        <dbReference type="EMBL" id="PUE65247.1"/>
    </source>
</evidence>
<dbReference type="EMBL" id="MUXF01000016">
    <property type="protein sequence ID" value="PUE65247.1"/>
    <property type="molecule type" value="Genomic_DNA"/>
</dbReference>
<dbReference type="Proteomes" id="UP000251311">
    <property type="component" value="Unassembled WGS sequence"/>
</dbReference>
<name>A0ABX5JKJ4_9BACT</name>
<comment type="caution">
    <text evidence="1">The sequence shown here is derived from an EMBL/GenBank/DDBJ whole genome shotgun (WGS) entry which is preliminary data.</text>
</comment>
<evidence type="ECO:0000313" key="2">
    <source>
        <dbReference type="Proteomes" id="UP000251311"/>
    </source>
</evidence>
<sequence length="45" mass="5516">MAKQIDLSDLKFFNFLKEEDLLRLKEISIKKYFNKNEILFYKGDE</sequence>
<feature type="non-terminal residue" evidence="1">
    <location>
        <position position="45"/>
    </location>
</feature>
<dbReference type="SUPFAM" id="SSF51206">
    <property type="entry name" value="cAMP-binding domain-like"/>
    <property type="match status" value="1"/>
</dbReference>
<gene>
    <name evidence="1" type="ORF">B0175_07850</name>
</gene>
<reference evidence="1 2" key="1">
    <citation type="submission" date="2017-02" db="EMBL/GenBank/DDBJ databases">
        <title>Arcobacter lacus sp. nov., a new species isolated from reclaimed water.</title>
        <authorList>
            <person name="Figueras M.J."/>
            <person name="Perez-Cataluna A."/>
            <person name="Salas-Masso N."/>
        </authorList>
    </citation>
    <scope>NUCLEOTIDE SEQUENCE [LARGE SCALE GENOMIC DNA]</scope>
    <source>
        <strain evidence="1 2">RW43-9</strain>
    </source>
</reference>
<proteinExistence type="predicted"/>